<keyword evidence="3" id="KW-0645">Protease</keyword>
<evidence type="ECO:0000256" key="2">
    <source>
        <dbReference type="ARBA" id="ARBA00022645"/>
    </source>
</evidence>
<protein>
    <submittedName>
        <fullName evidence="6">Uncharacterized protein</fullName>
    </submittedName>
</protein>
<dbReference type="GO" id="GO:0004185">
    <property type="term" value="F:serine-type carboxypeptidase activity"/>
    <property type="evidence" value="ECO:0007669"/>
    <property type="project" value="InterPro"/>
</dbReference>
<dbReference type="GO" id="GO:0006508">
    <property type="term" value="P:proteolysis"/>
    <property type="evidence" value="ECO:0007669"/>
    <property type="project" value="UniProtKB-KW"/>
</dbReference>
<dbReference type="KEGG" id="ksn:43587516"/>
<dbReference type="InterPro" id="IPR029058">
    <property type="entry name" value="AB_hydrolase_fold"/>
</dbReference>
<dbReference type="InterPro" id="IPR001563">
    <property type="entry name" value="Peptidase_S10"/>
</dbReference>
<gene>
    <name evidence="6" type="ORF">CI109_105495</name>
</gene>
<dbReference type="RefSeq" id="XP_031862251.2">
    <property type="nucleotide sequence ID" value="XM_032003393.2"/>
</dbReference>
<keyword evidence="2" id="KW-0121">Carboxypeptidase</keyword>
<keyword evidence="5" id="KW-0325">Glycoprotein</keyword>
<proteinExistence type="inferred from homology"/>
<sequence>MTELPIIACTSAILMSSDSIIRSRRKLCEAFVSTQMQVILPSAVVVNFLGVARVLDDLAESTKFAADYKKAAKKEFFDHKGKAVGETKKAGKGAGNLAFTSFKNAGHMVPHDDPVAALTMFSRWLDNKPLAK</sequence>
<reference evidence="6" key="2">
    <citation type="submission" date="2024-01" db="EMBL/GenBank/DDBJ databases">
        <title>Comparative genomics of Cryptococcus and Kwoniella reveals pathogenesis evolution and contrasting modes of karyotype evolution via chromosome fusion or intercentromeric recombination.</title>
        <authorList>
            <person name="Coelho M.A."/>
            <person name="David-Palma M."/>
            <person name="Shea T."/>
            <person name="Bowers K."/>
            <person name="McGinley-Smith S."/>
            <person name="Mohammad A.W."/>
            <person name="Gnirke A."/>
            <person name="Yurkov A.M."/>
            <person name="Nowrousian M."/>
            <person name="Sun S."/>
            <person name="Cuomo C.A."/>
            <person name="Heitman J."/>
        </authorList>
    </citation>
    <scope>NUCLEOTIDE SEQUENCE</scope>
    <source>
        <strain evidence="6">CBS 12478</strain>
    </source>
</reference>
<dbReference type="EMBL" id="CP144060">
    <property type="protein sequence ID" value="WWD21014.1"/>
    <property type="molecule type" value="Genomic_DNA"/>
</dbReference>
<dbReference type="Proteomes" id="UP000322225">
    <property type="component" value="Chromosome 10"/>
</dbReference>
<dbReference type="AlphaFoldDB" id="A0AAJ8LPV8"/>
<dbReference type="Gene3D" id="3.40.50.12670">
    <property type="match status" value="1"/>
</dbReference>
<organism evidence="6 7">
    <name type="scientific">Kwoniella shandongensis</name>
    <dbReference type="NCBI Taxonomy" id="1734106"/>
    <lineage>
        <taxon>Eukaryota</taxon>
        <taxon>Fungi</taxon>
        <taxon>Dikarya</taxon>
        <taxon>Basidiomycota</taxon>
        <taxon>Agaricomycotina</taxon>
        <taxon>Tremellomycetes</taxon>
        <taxon>Tremellales</taxon>
        <taxon>Cryptococcaceae</taxon>
        <taxon>Kwoniella</taxon>
    </lineage>
</organism>
<dbReference type="SUPFAM" id="SSF53474">
    <property type="entry name" value="alpha/beta-Hydrolases"/>
    <property type="match status" value="1"/>
</dbReference>
<comment type="similarity">
    <text evidence="1">Belongs to the peptidase S10 family.</text>
</comment>
<accession>A0AAJ8LPV8</accession>
<evidence type="ECO:0000256" key="4">
    <source>
        <dbReference type="ARBA" id="ARBA00022801"/>
    </source>
</evidence>
<evidence type="ECO:0000313" key="7">
    <source>
        <dbReference type="Proteomes" id="UP000322225"/>
    </source>
</evidence>
<evidence type="ECO:0000256" key="1">
    <source>
        <dbReference type="ARBA" id="ARBA00009431"/>
    </source>
</evidence>
<name>A0AAJ8LPV8_9TREE</name>
<evidence type="ECO:0000256" key="3">
    <source>
        <dbReference type="ARBA" id="ARBA00022670"/>
    </source>
</evidence>
<keyword evidence="4" id="KW-0378">Hydrolase</keyword>
<keyword evidence="7" id="KW-1185">Reference proteome</keyword>
<reference evidence="6" key="1">
    <citation type="submission" date="2017-08" db="EMBL/GenBank/DDBJ databases">
        <authorList>
            <person name="Cuomo C."/>
            <person name="Billmyre B."/>
            <person name="Heitman J."/>
        </authorList>
    </citation>
    <scope>NUCLEOTIDE SEQUENCE</scope>
    <source>
        <strain evidence="6">CBS 12478</strain>
    </source>
</reference>
<evidence type="ECO:0000313" key="6">
    <source>
        <dbReference type="EMBL" id="WWD21014.1"/>
    </source>
</evidence>
<dbReference type="Pfam" id="PF00450">
    <property type="entry name" value="Peptidase_S10"/>
    <property type="match status" value="1"/>
</dbReference>
<dbReference type="GeneID" id="43587516"/>
<evidence type="ECO:0000256" key="5">
    <source>
        <dbReference type="ARBA" id="ARBA00023180"/>
    </source>
</evidence>